<dbReference type="Gene3D" id="3.40.50.150">
    <property type="entry name" value="Vaccinia Virus protein VP39"/>
    <property type="match status" value="1"/>
</dbReference>
<dbReference type="Gene3D" id="3.40.50.720">
    <property type="entry name" value="NAD(P)-binding Rossmann-like Domain"/>
    <property type="match status" value="1"/>
</dbReference>
<dbReference type="PANTHER" id="PTHR43861:SF5">
    <property type="entry name" value="BLL5978 PROTEIN"/>
    <property type="match status" value="1"/>
</dbReference>
<evidence type="ECO:0000313" key="4">
    <source>
        <dbReference type="Proteomes" id="UP000034448"/>
    </source>
</evidence>
<proteinExistence type="predicted"/>
<dbReference type="PANTHER" id="PTHR43861">
    <property type="entry name" value="TRANS-ACONITATE 2-METHYLTRANSFERASE-RELATED"/>
    <property type="match status" value="1"/>
</dbReference>
<keyword evidence="3" id="KW-0489">Methyltransferase</keyword>
<dbReference type="InterPro" id="IPR013691">
    <property type="entry name" value="MeTrfase_14"/>
</dbReference>
<reference evidence="3 4" key="1">
    <citation type="journal article" date="2015" name="Nature">
        <title>rRNA introns, odd ribosomes, and small enigmatic genomes across a large radiation of phyla.</title>
        <authorList>
            <person name="Brown C.T."/>
            <person name="Hug L.A."/>
            <person name="Thomas B.C."/>
            <person name="Sharon I."/>
            <person name="Castelle C.J."/>
            <person name="Singh A."/>
            <person name="Wilkins M.J."/>
            <person name="Williams K.H."/>
            <person name="Banfield J.F."/>
        </authorList>
    </citation>
    <scope>NUCLEOTIDE SEQUENCE [LARGE SCALE GENOMIC DNA]</scope>
</reference>
<evidence type="ECO:0000259" key="1">
    <source>
        <dbReference type="Pfam" id="PF08421"/>
    </source>
</evidence>
<dbReference type="PATRIC" id="fig|1618417.4.peg.504"/>
<dbReference type="InterPro" id="IPR013630">
    <property type="entry name" value="Methyltransf_Zn-bd_dom_put"/>
</dbReference>
<gene>
    <name evidence="3" type="ORF">US28_C0011G0035</name>
</gene>
<organism evidence="3 4">
    <name type="scientific">Candidatus Daviesbacteria bacterium GW2011_GWA1_36_8</name>
    <dbReference type="NCBI Taxonomy" id="1618417"/>
    <lineage>
        <taxon>Bacteria</taxon>
        <taxon>Candidatus Daviesiibacteriota</taxon>
    </lineage>
</organism>
<dbReference type="GO" id="GO:0008168">
    <property type="term" value="F:methyltransferase activity"/>
    <property type="evidence" value="ECO:0007669"/>
    <property type="project" value="UniProtKB-KW"/>
</dbReference>
<sequence length="424" mass="47834">MQLQITEKDFTKSNSYKLSQCRLCKNNRLKKIINLGNTPPANSFLNKTQINKFEPFFPLHVNFCPVCRQLQLSHVVSPDILFRDYVYVSSTSPVFIKHFEDYAKDTAKAINLKRGALVVDIGSNDGILLKPFKKLGMRVVGVDPATKIAQKVTKEGIKTYPDYLTEALAEKIVKKHGQALAITANNVFAHVDNLDQLTKAAKILLNKEGVFIIEAPYLIVLLQKNLFDTIYHEHLSYLSLKPLVGFFKNHGMKIIDVWETGSHGGSIRVFVSKVESKRKINPSVKKLLKKEEKLGLDNLDTYIKFANRIKQNKKELTALLKALKKKGVKIAGFGAPAKGNTLLNYFKIGNETLDYIVDDSTYKQSLLTPGTHIPVVSPKILEKDKPDYIFILAWNFAQPIMEKLTKFKADGGRFIIPVPKPHII</sequence>
<dbReference type="Gene3D" id="6.10.250.3100">
    <property type="match status" value="1"/>
</dbReference>
<keyword evidence="3" id="KW-0808">Transferase</keyword>
<accession>A0A0G0HUN4</accession>
<evidence type="ECO:0000259" key="2">
    <source>
        <dbReference type="Pfam" id="PF08484"/>
    </source>
</evidence>
<evidence type="ECO:0000313" key="3">
    <source>
        <dbReference type="EMBL" id="KKQ15739.1"/>
    </source>
</evidence>
<dbReference type="Proteomes" id="UP000034448">
    <property type="component" value="Unassembled WGS sequence"/>
</dbReference>
<feature type="domain" description="Methyltransferase putative zinc binding" evidence="1">
    <location>
        <begin position="21"/>
        <end position="82"/>
    </location>
</feature>
<dbReference type="EMBL" id="LBSJ01000011">
    <property type="protein sequence ID" value="KKQ15739.1"/>
    <property type="molecule type" value="Genomic_DNA"/>
</dbReference>
<dbReference type="AlphaFoldDB" id="A0A0G0HUN4"/>
<dbReference type="Pfam" id="PF08421">
    <property type="entry name" value="Methyltransf_13"/>
    <property type="match status" value="1"/>
</dbReference>
<comment type="caution">
    <text evidence="3">The sequence shown here is derived from an EMBL/GenBank/DDBJ whole genome shotgun (WGS) entry which is preliminary data.</text>
</comment>
<dbReference type="InterPro" id="IPR038576">
    <property type="entry name" value="Methyltransf_Zn-bd_dom_put_sf"/>
</dbReference>
<dbReference type="Gene3D" id="6.20.50.110">
    <property type="entry name" value="Methyltransferase, zinc-binding domain"/>
    <property type="match status" value="1"/>
</dbReference>
<feature type="domain" description="C-methyltransferase" evidence="2">
    <location>
        <begin position="262"/>
        <end position="419"/>
    </location>
</feature>
<dbReference type="Pfam" id="PF13489">
    <property type="entry name" value="Methyltransf_23"/>
    <property type="match status" value="1"/>
</dbReference>
<protein>
    <submittedName>
        <fullName evidence="3">NDP-hexose 3-C-methyltransferase</fullName>
    </submittedName>
</protein>
<dbReference type="SUPFAM" id="SSF53335">
    <property type="entry name" value="S-adenosyl-L-methionine-dependent methyltransferases"/>
    <property type="match status" value="1"/>
</dbReference>
<dbReference type="Pfam" id="PF08484">
    <property type="entry name" value="Methyltransf_14"/>
    <property type="match status" value="1"/>
</dbReference>
<name>A0A0G0HUN4_9BACT</name>
<dbReference type="InterPro" id="IPR029063">
    <property type="entry name" value="SAM-dependent_MTases_sf"/>
</dbReference>
<dbReference type="GO" id="GO:0032259">
    <property type="term" value="P:methylation"/>
    <property type="evidence" value="ECO:0007669"/>
    <property type="project" value="UniProtKB-KW"/>
</dbReference>